<evidence type="ECO:0000256" key="7">
    <source>
        <dbReference type="ARBA" id="ARBA00022771"/>
    </source>
</evidence>
<keyword evidence="7 14" id="KW-0863">Zinc-finger</keyword>
<evidence type="ECO:0000256" key="1">
    <source>
        <dbReference type="ARBA" id="ARBA00002817"/>
    </source>
</evidence>
<protein>
    <recommendedName>
        <fullName evidence="4 14">General transcription and DNA repair factor IIH subunit TFB4</fullName>
        <shortName evidence="14">TFIIH subunit TFB4</shortName>
    </recommendedName>
    <alternativeName>
        <fullName evidence="13 14">RNA polymerase II transcription factor B subunit 4</fullName>
    </alternativeName>
</protein>
<dbReference type="OrthoDB" id="17307at2759"/>
<name>A0A1E4RQP5_9ASCO</name>
<dbReference type="InterPro" id="IPR004600">
    <property type="entry name" value="TFIIH_Tfb4/GTF2H3"/>
</dbReference>
<dbReference type="Proteomes" id="UP000095085">
    <property type="component" value="Unassembled WGS sequence"/>
</dbReference>
<dbReference type="RefSeq" id="XP_020078667.1">
    <property type="nucleotide sequence ID" value="XM_020218101.1"/>
</dbReference>
<dbReference type="InterPro" id="IPR036465">
    <property type="entry name" value="vWFA_dom_sf"/>
</dbReference>
<keyword evidence="6 14" id="KW-0227">DNA damage</keyword>
<evidence type="ECO:0000256" key="2">
    <source>
        <dbReference type="ARBA" id="ARBA00004123"/>
    </source>
</evidence>
<evidence type="ECO:0000256" key="6">
    <source>
        <dbReference type="ARBA" id="ARBA00022763"/>
    </source>
</evidence>
<dbReference type="GO" id="GO:0000112">
    <property type="term" value="C:nucleotide-excision repair factor 3 complex"/>
    <property type="evidence" value="ECO:0007669"/>
    <property type="project" value="EnsemblFungi"/>
</dbReference>
<dbReference type="GO" id="GO:0006289">
    <property type="term" value="P:nucleotide-excision repair"/>
    <property type="evidence" value="ECO:0007669"/>
    <property type="project" value="UniProtKB-UniRule"/>
</dbReference>
<evidence type="ECO:0000256" key="9">
    <source>
        <dbReference type="ARBA" id="ARBA00023015"/>
    </source>
</evidence>
<keyword evidence="17" id="KW-1185">Reference proteome</keyword>
<keyword evidence="12 14" id="KW-0539">Nucleus</keyword>
<feature type="region of interest" description="Disordered" evidence="15">
    <location>
        <begin position="82"/>
        <end position="101"/>
    </location>
</feature>
<evidence type="ECO:0000256" key="5">
    <source>
        <dbReference type="ARBA" id="ARBA00022723"/>
    </source>
</evidence>
<dbReference type="AlphaFoldDB" id="A0A1E4RQP5"/>
<evidence type="ECO:0000256" key="4">
    <source>
        <dbReference type="ARBA" id="ARBA00021280"/>
    </source>
</evidence>
<comment type="subcellular location">
    <subcellularLocation>
        <location evidence="2 14">Nucleus</location>
    </subcellularLocation>
</comment>
<dbReference type="EMBL" id="KV454538">
    <property type="protein sequence ID" value="ODV69600.1"/>
    <property type="molecule type" value="Genomic_DNA"/>
</dbReference>
<organism evidence="16 17">
    <name type="scientific">Hyphopichia burtonii NRRL Y-1933</name>
    <dbReference type="NCBI Taxonomy" id="984485"/>
    <lineage>
        <taxon>Eukaryota</taxon>
        <taxon>Fungi</taxon>
        <taxon>Dikarya</taxon>
        <taxon>Ascomycota</taxon>
        <taxon>Saccharomycotina</taxon>
        <taxon>Pichiomycetes</taxon>
        <taxon>Debaryomycetaceae</taxon>
        <taxon>Hyphopichia</taxon>
    </lineage>
</organism>
<dbReference type="GO" id="GO:0008270">
    <property type="term" value="F:zinc ion binding"/>
    <property type="evidence" value="ECO:0007669"/>
    <property type="project" value="UniProtKB-KW"/>
</dbReference>
<keyword evidence="5 14" id="KW-0479">Metal-binding</keyword>
<keyword evidence="9 14" id="KW-0805">Transcription regulation</keyword>
<dbReference type="GeneID" id="30992651"/>
<evidence type="ECO:0000256" key="11">
    <source>
        <dbReference type="ARBA" id="ARBA00023204"/>
    </source>
</evidence>
<dbReference type="GO" id="GO:0000439">
    <property type="term" value="C:transcription factor TFIIH core complex"/>
    <property type="evidence" value="ECO:0007669"/>
    <property type="project" value="UniProtKB-UniRule"/>
</dbReference>
<dbReference type="STRING" id="984485.A0A1E4RQP5"/>
<keyword evidence="8 14" id="KW-0862">Zinc</keyword>
<evidence type="ECO:0000256" key="10">
    <source>
        <dbReference type="ARBA" id="ARBA00023163"/>
    </source>
</evidence>
<dbReference type="GO" id="GO:0006355">
    <property type="term" value="P:regulation of DNA-templated transcription"/>
    <property type="evidence" value="ECO:0007669"/>
    <property type="project" value="InterPro"/>
</dbReference>
<keyword evidence="11 14" id="KW-0234">DNA repair</keyword>
<evidence type="ECO:0000256" key="8">
    <source>
        <dbReference type="ARBA" id="ARBA00022833"/>
    </source>
</evidence>
<comment type="function">
    <text evidence="1 14">Component of the general transcription and DNA repair factor IIH (TFIIH) core complex, which is involved in general and transcription-coupled nucleotide excision repair (NER) of damaged DNA and, when complexed to TFIIK, in RNA transcription by RNA polymerase II. In NER, TFIIH acts by opening DNA around the lesion to allow the excision of the damaged oligonucleotide and its replacement by a new DNA fragment. In transcription, TFIIH has an essential role in transcription initiation. When the pre-initiation complex (PIC) has been established, TFIIH is required for promoter opening and promoter escape. Phosphorylation of the C-terminal tail (CTD) of the largest subunit of RNA polymerase II by the kinase module TFIIK controls the initiation of transcription.</text>
</comment>
<accession>A0A1E4RQP5</accession>
<evidence type="ECO:0000256" key="14">
    <source>
        <dbReference type="RuleBase" id="RU368090"/>
    </source>
</evidence>
<reference evidence="17" key="1">
    <citation type="submission" date="2016-05" db="EMBL/GenBank/DDBJ databases">
        <title>Comparative genomics of biotechnologically important yeasts.</title>
        <authorList>
            <consortium name="DOE Joint Genome Institute"/>
            <person name="Riley R."/>
            <person name="Haridas S."/>
            <person name="Wolfe K.H."/>
            <person name="Lopes M.R."/>
            <person name="Hittinger C.T."/>
            <person name="Goker M."/>
            <person name="Salamov A."/>
            <person name="Wisecaver J."/>
            <person name="Long T.M."/>
            <person name="Aerts A.L."/>
            <person name="Barry K."/>
            <person name="Choi C."/>
            <person name="Clum A."/>
            <person name="Coughlan A.Y."/>
            <person name="Deshpande S."/>
            <person name="Douglass A.P."/>
            <person name="Hanson S.J."/>
            <person name="Klenk H.-P."/>
            <person name="Labutti K."/>
            <person name="Lapidus A."/>
            <person name="Lindquist E."/>
            <person name="Lipzen A."/>
            <person name="Meier-Kolthoff J.P."/>
            <person name="Ohm R.A."/>
            <person name="Otillar R.P."/>
            <person name="Pangilinan J."/>
            <person name="Peng Y."/>
            <person name="Rokas A."/>
            <person name="Rosa C.A."/>
            <person name="Scheuner C."/>
            <person name="Sibirny A.A."/>
            <person name="Slot J.C."/>
            <person name="Stielow J.B."/>
            <person name="Sun H."/>
            <person name="Kurtzman C.P."/>
            <person name="Blackwell M."/>
            <person name="Grigoriev I.V."/>
            <person name="Jeffries T.W."/>
        </authorList>
    </citation>
    <scope>NUCLEOTIDE SEQUENCE [LARGE SCALE GENOMIC DNA]</scope>
    <source>
        <strain evidence="17">NRRL Y-1933</strain>
    </source>
</reference>
<dbReference type="PANTHER" id="PTHR12831">
    <property type="entry name" value="TRANSCRIPTION INITIATION FACTOR IIH TFIIH , POLYPEPTIDE 3-RELATED"/>
    <property type="match status" value="1"/>
</dbReference>
<comment type="similarity">
    <text evidence="3 14">Belongs to the TFB4 family.</text>
</comment>
<comment type="subunit">
    <text evidence="14">Component of the 7-subunit TFIIH core complex composed of XPB/SSL2, XPD/RAD3, SSL1, TFB1, TFB2, TFB4 and TFB5, which is active in NER. The core complex associates with the 3-subunit CTD-kinase module TFIIK composed of CCL1, KIN28 and TFB3 to form the 10-subunit holoenzyme (holo-TFIIH) active in transcription.</text>
</comment>
<feature type="region of interest" description="Disordered" evidence="15">
    <location>
        <begin position="174"/>
        <end position="200"/>
    </location>
</feature>
<evidence type="ECO:0000313" key="16">
    <source>
        <dbReference type="EMBL" id="ODV69600.1"/>
    </source>
</evidence>
<gene>
    <name evidence="16" type="ORF">HYPBUDRAFT_101147</name>
</gene>
<evidence type="ECO:0000256" key="3">
    <source>
        <dbReference type="ARBA" id="ARBA00005273"/>
    </source>
</evidence>
<dbReference type="GO" id="GO:0006367">
    <property type="term" value="P:transcription initiation at RNA polymerase II promoter"/>
    <property type="evidence" value="ECO:0007669"/>
    <property type="project" value="EnsemblFungi"/>
</dbReference>
<sequence>MDAISDSVFTDFTTVDEFSDDPSLLTVILDISPKGWFNIRSKVTLNDVTKSLLVFLNAHLSLNNSNQVAFITSSPQGSRFLYPNPEKNYDERSNGREPSPGLINKGMYRQFRIVDEAVLIELNEEIEKTADSISSNNAKSTLSGAVSLALTYTNRMLNLDQSITTTTASAINSTTNMNNNSSTSVTNSASNSSVTASGGSGSLTQMKLRILIISANDEDNINYIPIMNTIFAAQKMKLSIDVAKLGEKDSSYLQQAADATSGVYLHIDQPEGLIQTLCTAFFIEPSIRPLFILPTNSNVNYRASCFVTGKSVDLGLVCSVCLCIMSLIPKNGKCPTCQSKFDEKILQQLSKLPLVAPRKKRKVDS</sequence>
<dbReference type="GO" id="GO:0005675">
    <property type="term" value="C:transcription factor TFIIH holo complex"/>
    <property type="evidence" value="ECO:0007669"/>
    <property type="project" value="UniProtKB-UniRule"/>
</dbReference>
<feature type="compositionally biased region" description="Low complexity" evidence="15">
    <location>
        <begin position="174"/>
        <end position="197"/>
    </location>
</feature>
<dbReference type="Pfam" id="PF03850">
    <property type="entry name" value="Tfb4"/>
    <property type="match status" value="1"/>
</dbReference>
<evidence type="ECO:0000256" key="13">
    <source>
        <dbReference type="ARBA" id="ARBA00033341"/>
    </source>
</evidence>
<evidence type="ECO:0000313" key="17">
    <source>
        <dbReference type="Proteomes" id="UP000095085"/>
    </source>
</evidence>
<proteinExistence type="inferred from homology"/>
<dbReference type="Gene3D" id="3.40.50.410">
    <property type="entry name" value="von Willebrand factor, type A domain"/>
    <property type="match status" value="1"/>
</dbReference>
<evidence type="ECO:0000256" key="15">
    <source>
        <dbReference type="SAM" id="MobiDB-lite"/>
    </source>
</evidence>
<dbReference type="PANTHER" id="PTHR12831:SF0">
    <property type="entry name" value="GENERAL TRANSCRIPTION FACTOR IIH SUBUNIT 3"/>
    <property type="match status" value="1"/>
</dbReference>
<keyword evidence="10 14" id="KW-0804">Transcription</keyword>
<evidence type="ECO:0000256" key="12">
    <source>
        <dbReference type="ARBA" id="ARBA00023242"/>
    </source>
</evidence>